<organism evidence="11 12">
    <name type="scientific">Aquamicrobium aerolatum DSM 21857</name>
    <dbReference type="NCBI Taxonomy" id="1121003"/>
    <lineage>
        <taxon>Bacteria</taxon>
        <taxon>Pseudomonadati</taxon>
        <taxon>Pseudomonadota</taxon>
        <taxon>Alphaproteobacteria</taxon>
        <taxon>Hyphomicrobiales</taxon>
        <taxon>Phyllobacteriaceae</taxon>
        <taxon>Aerobium</taxon>
    </lineage>
</organism>
<dbReference type="EMBL" id="FORF01000005">
    <property type="protein sequence ID" value="SFI68395.1"/>
    <property type="molecule type" value="Genomic_DNA"/>
</dbReference>
<evidence type="ECO:0000256" key="7">
    <source>
        <dbReference type="PIRSR" id="PIRSR618044-1"/>
    </source>
</evidence>
<reference evidence="12" key="1">
    <citation type="submission" date="2016-10" db="EMBL/GenBank/DDBJ databases">
        <authorList>
            <person name="Varghese N."/>
            <person name="Submissions S."/>
        </authorList>
    </citation>
    <scope>NUCLEOTIDE SEQUENCE [LARGE SCALE GENOMIC DNA]</scope>
    <source>
        <strain evidence="12">DSM 21857</strain>
    </source>
</reference>
<feature type="active site" description="Acyl-ester intermediate" evidence="7">
    <location>
        <position position="82"/>
    </location>
</feature>
<feature type="active site" description="Proton acceptor" evidence="7">
    <location>
        <position position="85"/>
    </location>
</feature>
<dbReference type="PROSITE" id="PS51724">
    <property type="entry name" value="SPOR"/>
    <property type="match status" value="1"/>
</dbReference>
<dbReference type="GO" id="GO:0008360">
    <property type="term" value="P:regulation of cell shape"/>
    <property type="evidence" value="ECO:0007669"/>
    <property type="project" value="UniProtKB-KW"/>
</dbReference>
<dbReference type="Gene3D" id="3.40.710.10">
    <property type="entry name" value="DD-peptidase/beta-lactamase superfamily"/>
    <property type="match status" value="1"/>
</dbReference>
<dbReference type="InterPro" id="IPR036680">
    <property type="entry name" value="SPOR-like_sf"/>
</dbReference>
<evidence type="ECO:0000256" key="2">
    <source>
        <dbReference type="ARBA" id="ARBA00022729"/>
    </source>
</evidence>
<feature type="active site" evidence="7">
    <location>
        <position position="142"/>
    </location>
</feature>
<feature type="binding site" evidence="8">
    <location>
        <position position="244"/>
    </location>
    <ligand>
        <name>substrate</name>
    </ligand>
</feature>
<evidence type="ECO:0000256" key="9">
    <source>
        <dbReference type="RuleBase" id="RU004016"/>
    </source>
</evidence>
<dbReference type="SUPFAM" id="SSF110997">
    <property type="entry name" value="Sporulation related repeat"/>
    <property type="match status" value="1"/>
</dbReference>
<comment type="similarity">
    <text evidence="1 9">Belongs to the peptidase S11 family.</text>
</comment>
<keyword evidence="6" id="KW-0961">Cell wall biogenesis/degradation</keyword>
<evidence type="ECO:0000313" key="11">
    <source>
        <dbReference type="EMBL" id="SFI68395.1"/>
    </source>
</evidence>
<dbReference type="GO" id="GO:0009002">
    <property type="term" value="F:serine-type D-Ala-D-Ala carboxypeptidase activity"/>
    <property type="evidence" value="ECO:0007669"/>
    <property type="project" value="InterPro"/>
</dbReference>
<dbReference type="InterPro" id="IPR018044">
    <property type="entry name" value="Peptidase_S11"/>
</dbReference>
<keyword evidence="3" id="KW-0378">Hydrolase</keyword>
<dbReference type="Proteomes" id="UP000242763">
    <property type="component" value="Unassembled WGS sequence"/>
</dbReference>
<keyword evidence="11" id="KW-0645">Protease</keyword>
<dbReference type="AlphaFoldDB" id="A0A1I3K869"/>
<dbReference type="Gene3D" id="3.30.70.1070">
    <property type="entry name" value="Sporulation related repeat"/>
    <property type="match status" value="1"/>
</dbReference>
<dbReference type="PANTHER" id="PTHR21581">
    <property type="entry name" value="D-ALANYL-D-ALANINE CARBOXYPEPTIDASE"/>
    <property type="match status" value="1"/>
</dbReference>
<proteinExistence type="inferred from homology"/>
<dbReference type="GO" id="GO:0006508">
    <property type="term" value="P:proteolysis"/>
    <property type="evidence" value="ECO:0007669"/>
    <property type="project" value="InterPro"/>
</dbReference>
<protein>
    <submittedName>
        <fullName evidence="11">D-alanyl-D-alanine carboxypeptidase</fullName>
    </submittedName>
</protein>
<dbReference type="InterPro" id="IPR001967">
    <property type="entry name" value="Peptidase_S11_N"/>
</dbReference>
<dbReference type="GO" id="GO:0071555">
    <property type="term" value="P:cell wall organization"/>
    <property type="evidence" value="ECO:0007669"/>
    <property type="project" value="UniProtKB-KW"/>
</dbReference>
<dbReference type="GO" id="GO:0042834">
    <property type="term" value="F:peptidoglycan binding"/>
    <property type="evidence" value="ECO:0007669"/>
    <property type="project" value="InterPro"/>
</dbReference>
<evidence type="ECO:0000256" key="5">
    <source>
        <dbReference type="ARBA" id="ARBA00022984"/>
    </source>
</evidence>
<dbReference type="Pfam" id="PF00768">
    <property type="entry name" value="Peptidase_S11"/>
    <property type="match status" value="1"/>
</dbReference>
<evidence type="ECO:0000256" key="3">
    <source>
        <dbReference type="ARBA" id="ARBA00022801"/>
    </source>
</evidence>
<name>A0A1I3K869_9HYPH</name>
<keyword evidence="5" id="KW-0573">Peptidoglycan synthesis</keyword>
<accession>A0A1I3K869</accession>
<keyword evidence="2" id="KW-0732">Signal</keyword>
<gene>
    <name evidence="11" type="ORF">SAMN03080618_01082</name>
</gene>
<keyword evidence="12" id="KW-1185">Reference proteome</keyword>
<evidence type="ECO:0000256" key="6">
    <source>
        <dbReference type="ARBA" id="ARBA00023316"/>
    </source>
</evidence>
<dbReference type="STRING" id="1121003.SAMN03080618_01082"/>
<keyword evidence="11" id="KW-0121">Carboxypeptidase</keyword>
<dbReference type="PRINTS" id="PR00725">
    <property type="entry name" value="DADACBPTASE1"/>
</dbReference>
<evidence type="ECO:0000256" key="4">
    <source>
        <dbReference type="ARBA" id="ARBA00022960"/>
    </source>
</evidence>
<dbReference type="InterPro" id="IPR007730">
    <property type="entry name" value="SPOR-like_dom"/>
</dbReference>
<keyword evidence="4" id="KW-0133">Cell shape</keyword>
<feature type="domain" description="SPOR" evidence="10">
    <location>
        <begin position="402"/>
        <end position="486"/>
    </location>
</feature>
<evidence type="ECO:0000256" key="8">
    <source>
        <dbReference type="PIRSR" id="PIRSR618044-2"/>
    </source>
</evidence>
<evidence type="ECO:0000259" key="10">
    <source>
        <dbReference type="PROSITE" id="PS51724"/>
    </source>
</evidence>
<evidence type="ECO:0000313" key="12">
    <source>
        <dbReference type="Proteomes" id="UP000242763"/>
    </source>
</evidence>
<dbReference type="Pfam" id="PF05036">
    <property type="entry name" value="SPOR"/>
    <property type="match status" value="1"/>
</dbReference>
<evidence type="ECO:0000256" key="1">
    <source>
        <dbReference type="ARBA" id="ARBA00007164"/>
    </source>
</evidence>
<dbReference type="GO" id="GO:0009252">
    <property type="term" value="P:peptidoglycan biosynthetic process"/>
    <property type="evidence" value="ECO:0007669"/>
    <property type="project" value="UniProtKB-KW"/>
</dbReference>
<sequence length="486" mass="51910">MPFVASVKASKGKVVRQTFAGISSQVSSLRDIVILLVVSTLLALSVAVPASANERYAAYVLDANTGQVLFARNENARRYPASLTKMMTLYMVFEAIEAKRFTTNSQLPFSKNAASEPPTKLGVRAGGSITIDTAIKALVTRSANDVSTALAEFVGGSEANFARMMTAKAKQLGMTNTLFRNAHGLPNPEQYTTARDMAILGVALREHFPRHYSYFSTRSFNYGKQRINTHNRMFGRVQGVDGIKTGYIRASGFNLVTSVKDNGRSVVAVVMGGQSARSRDDHMAALLRDHLPKASRRDGGNLVAARQLNTGSAVVAAAASPFTLPKRDAPTPSFRPRAPEADLPIIAYAQETAATSAPMPTAVAAAVTSNPVPALPVASVPVPTSAEERMGTGTVDPIMTASTERSGWVVQIASSPSQSDAFAALVRTGKEANNVLASANAFIEQFNNKGTTYYRARFGGFASKDQAWNACSALKKQKIDCFAVQL</sequence>
<dbReference type="SUPFAM" id="SSF56601">
    <property type="entry name" value="beta-lactamase/transpeptidase-like"/>
    <property type="match status" value="1"/>
</dbReference>
<dbReference type="InterPro" id="IPR012338">
    <property type="entry name" value="Beta-lactam/transpept-like"/>
</dbReference>
<dbReference type="PANTHER" id="PTHR21581:SF6">
    <property type="entry name" value="TRAFFICKING PROTEIN PARTICLE COMPLEX SUBUNIT 12"/>
    <property type="match status" value="1"/>
</dbReference>